<accession>A0ACC1P3D4</accession>
<protein>
    <submittedName>
        <fullName evidence="1">Uncharacterized protein</fullName>
    </submittedName>
</protein>
<evidence type="ECO:0000313" key="2">
    <source>
        <dbReference type="Proteomes" id="UP001143856"/>
    </source>
</evidence>
<evidence type="ECO:0000313" key="1">
    <source>
        <dbReference type="EMBL" id="KAJ2986276.1"/>
    </source>
</evidence>
<gene>
    <name evidence="1" type="ORF">NUW58_g5106</name>
</gene>
<dbReference type="EMBL" id="JAPDGR010000971">
    <property type="protein sequence ID" value="KAJ2986276.1"/>
    <property type="molecule type" value="Genomic_DNA"/>
</dbReference>
<dbReference type="Proteomes" id="UP001143856">
    <property type="component" value="Unassembled WGS sequence"/>
</dbReference>
<comment type="caution">
    <text evidence="1">The sequence shown here is derived from an EMBL/GenBank/DDBJ whole genome shotgun (WGS) entry which is preliminary data.</text>
</comment>
<name>A0ACC1P3D4_9PEZI</name>
<proteinExistence type="predicted"/>
<organism evidence="1 2">
    <name type="scientific">Xylaria curta</name>
    <dbReference type="NCBI Taxonomy" id="42375"/>
    <lineage>
        <taxon>Eukaryota</taxon>
        <taxon>Fungi</taxon>
        <taxon>Dikarya</taxon>
        <taxon>Ascomycota</taxon>
        <taxon>Pezizomycotina</taxon>
        <taxon>Sordariomycetes</taxon>
        <taxon>Xylariomycetidae</taxon>
        <taxon>Xylariales</taxon>
        <taxon>Xylariaceae</taxon>
        <taxon>Xylaria</taxon>
    </lineage>
</organism>
<reference evidence="1" key="1">
    <citation type="submission" date="2022-10" db="EMBL/GenBank/DDBJ databases">
        <title>Genome Sequence of Xylaria curta.</title>
        <authorList>
            <person name="Buettner E."/>
        </authorList>
    </citation>
    <scope>NUCLEOTIDE SEQUENCE</scope>
    <source>
        <strain evidence="1">Babe10</strain>
    </source>
</reference>
<keyword evidence="2" id="KW-1185">Reference proteome</keyword>
<sequence>MFSKAEDNALEYRYDSELLRVQPWGPNALRVRATYEPTFPTENWALSEPLPELKDVSVSIHDDRGSIHNGAITAQINKRGKITITNSKGKSLANLNLGSGRTRGI</sequence>